<dbReference type="InterPro" id="IPR002052">
    <property type="entry name" value="DNA_methylase_N6_adenine_CS"/>
</dbReference>
<evidence type="ECO:0000256" key="2">
    <source>
        <dbReference type="ARBA" id="ARBA00022679"/>
    </source>
</evidence>
<dbReference type="AlphaFoldDB" id="A0A1H9UN59"/>
<feature type="binding site" evidence="5">
    <location>
        <position position="142"/>
    </location>
    <ligand>
        <name>S-adenosyl-L-methionine</name>
        <dbReference type="ChEBI" id="CHEBI:59789"/>
    </ligand>
</feature>
<dbReference type="GO" id="GO:0032259">
    <property type="term" value="P:methylation"/>
    <property type="evidence" value="ECO:0007669"/>
    <property type="project" value="UniProtKB-KW"/>
</dbReference>
<evidence type="ECO:0000313" key="9">
    <source>
        <dbReference type="Proteomes" id="UP000198505"/>
    </source>
</evidence>
<dbReference type="Gene3D" id="3.40.50.150">
    <property type="entry name" value="Vaccinia Virus protein VP39"/>
    <property type="match status" value="1"/>
</dbReference>
<name>A0A1H9UN59_9GAMM</name>
<dbReference type="NCBIfam" id="TIGR03534">
    <property type="entry name" value="RF_mod_PrmC"/>
    <property type="match status" value="1"/>
</dbReference>
<feature type="binding site" evidence="5">
    <location>
        <position position="170"/>
    </location>
    <ligand>
        <name>S-adenosyl-L-methionine</name>
        <dbReference type="ChEBI" id="CHEBI:59789"/>
    </ligand>
</feature>
<protein>
    <recommendedName>
        <fullName evidence="5">Release factor glutamine methyltransferase</fullName>
        <shortName evidence="5">RF MTase</shortName>
        <ecNumber evidence="5">2.1.1.297</ecNumber>
    </recommendedName>
    <alternativeName>
        <fullName evidence="5">N5-glutamine methyltransferase PrmC</fullName>
    </alternativeName>
    <alternativeName>
        <fullName evidence="5">Protein-(glutamine-N5) MTase PrmC</fullName>
    </alternativeName>
    <alternativeName>
        <fullName evidence="5">Protein-glutamine N-methyltransferase PrmC</fullName>
    </alternativeName>
</protein>
<feature type="domain" description="Methyltransferase" evidence="6">
    <location>
        <begin position="113"/>
        <end position="196"/>
    </location>
</feature>
<dbReference type="Proteomes" id="UP000198505">
    <property type="component" value="Unassembled WGS sequence"/>
</dbReference>
<dbReference type="STRING" id="416874.SAMN04487958_107112"/>
<evidence type="ECO:0000256" key="3">
    <source>
        <dbReference type="ARBA" id="ARBA00022691"/>
    </source>
</evidence>
<keyword evidence="1 5" id="KW-0489">Methyltransferase</keyword>
<gene>
    <name evidence="5" type="primary">prmC</name>
    <name evidence="8" type="ORF">SAMN04487958_107112</name>
</gene>
<organism evidence="8 9">
    <name type="scientific">Vreelandella subterranea</name>
    <dbReference type="NCBI Taxonomy" id="416874"/>
    <lineage>
        <taxon>Bacteria</taxon>
        <taxon>Pseudomonadati</taxon>
        <taxon>Pseudomonadota</taxon>
        <taxon>Gammaproteobacteria</taxon>
        <taxon>Oceanospirillales</taxon>
        <taxon>Halomonadaceae</taxon>
        <taxon>Vreelandella</taxon>
    </lineage>
</organism>
<dbReference type="InterPro" id="IPR019874">
    <property type="entry name" value="RF_methyltr_PrmC"/>
</dbReference>
<evidence type="ECO:0000313" key="8">
    <source>
        <dbReference type="EMBL" id="SES10895.1"/>
    </source>
</evidence>
<dbReference type="RefSeq" id="WP_092827997.1">
    <property type="nucleotide sequence ID" value="NZ_FOGS01000007.1"/>
</dbReference>
<sequence>MALDALLRKATERLAKAGSPSARLDAEVLLGHAIERDRTWLYTWGDKGCSKWQQARFDALVAARAQGYPVAYLTGEREFWGLRLMTSPDTLIPRPDTETLVALALRRAAQPQGRLLDIGTGTGAIALAFASERPGWQVIGVDLLPAAVALAQTNATQLGLGNARFQQSDWFSALAAPPEGAAFDVIVANPPYIAADDPHLKRGDVRFEPASALVADADGLADLLYLIVTAETYLSDSGWLMLEHGHGQAAELREAMRVAGYQNVETVRDLGGHERVTLGSLITV</sequence>
<comment type="similarity">
    <text evidence="5">Belongs to the protein N5-glutamine methyltransferase family. PrmC subfamily.</text>
</comment>
<dbReference type="InterPro" id="IPR050320">
    <property type="entry name" value="N5-glutamine_MTase"/>
</dbReference>
<dbReference type="Pfam" id="PF13847">
    <property type="entry name" value="Methyltransf_31"/>
    <property type="match status" value="1"/>
</dbReference>
<evidence type="ECO:0000256" key="5">
    <source>
        <dbReference type="HAMAP-Rule" id="MF_02126"/>
    </source>
</evidence>
<evidence type="ECO:0000259" key="7">
    <source>
        <dbReference type="Pfam" id="PF17827"/>
    </source>
</evidence>
<dbReference type="InterPro" id="IPR025714">
    <property type="entry name" value="Methyltranfer_dom"/>
</dbReference>
<keyword evidence="2 5" id="KW-0808">Transferase</keyword>
<dbReference type="EMBL" id="FOGS01000007">
    <property type="protein sequence ID" value="SES10895.1"/>
    <property type="molecule type" value="Genomic_DNA"/>
</dbReference>
<feature type="binding site" evidence="5">
    <location>
        <position position="189"/>
    </location>
    <ligand>
        <name>S-adenosyl-L-methionine</name>
        <dbReference type="ChEBI" id="CHEBI:59789"/>
    </ligand>
</feature>
<dbReference type="Gene3D" id="1.10.8.10">
    <property type="entry name" value="DNA helicase RuvA subunit, C-terminal domain"/>
    <property type="match status" value="1"/>
</dbReference>
<dbReference type="GO" id="GO:0003676">
    <property type="term" value="F:nucleic acid binding"/>
    <property type="evidence" value="ECO:0007669"/>
    <property type="project" value="InterPro"/>
</dbReference>
<reference evidence="9" key="1">
    <citation type="submission" date="2016-10" db="EMBL/GenBank/DDBJ databases">
        <authorList>
            <person name="Varghese N."/>
            <person name="Submissions S."/>
        </authorList>
    </citation>
    <scope>NUCLEOTIDE SEQUENCE [LARGE SCALE GENOMIC DNA]</scope>
    <source>
        <strain evidence="9">CGMCC 1.6495</strain>
    </source>
</reference>
<dbReference type="InterPro" id="IPR004556">
    <property type="entry name" value="HemK-like"/>
</dbReference>
<keyword evidence="9" id="KW-1185">Reference proteome</keyword>
<dbReference type="PANTHER" id="PTHR18895">
    <property type="entry name" value="HEMK METHYLTRANSFERASE"/>
    <property type="match status" value="1"/>
</dbReference>
<feature type="domain" description="Release factor glutamine methyltransferase N-terminal" evidence="7">
    <location>
        <begin position="6"/>
        <end position="75"/>
    </location>
</feature>
<feature type="binding site" evidence="5">
    <location>
        <begin position="119"/>
        <end position="123"/>
    </location>
    <ligand>
        <name>S-adenosyl-L-methionine</name>
        <dbReference type="ChEBI" id="CHEBI:59789"/>
    </ligand>
</feature>
<dbReference type="NCBIfam" id="TIGR00536">
    <property type="entry name" value="hemK_fam"/>
    <property type="match status" value="1"/>
</dbReference>
<dbReference type="InterPro" id="IPR040758">
    <property type="entry name" value="PrmC_N"/>
</dbReference>
<dbReference type="Pfam" id="PF17827">
    <property type="entry name" value="PrmC_N"/>
    <property type="match status" value="1"/>
</dbReference>
<evidence type="ECO:0000259" key="6">
    <source>
        <dbReference type="Pfam" id="PF13847"/>
    </source>
</evidence>
<evidence type="ECO:0000256" key="4">
    <source>
        <dbReference type="ARBA" id="ARBA00048391"/>
    </source>
</evidence>
<dbReference type="FunFam" id="3.40.50.150:FF:000053">
    <property type="entry name" value="Release factor glutamine methyltransferase"/>
    <property type="match status" value="1"/>
</dbReference>
<accession>A0A1H9UN59</accession>
<dbReference type="HAMAP" id="MF_02126">
    <property type="entry name" value="RF_methyltr_PrmC"/>
    <property type="match status" value="1"/>
</dbReference>
<dbReference type="EC" id="2.1.1.297" evidence="5"/>
<keyword evidence="3 5" id="KW-0949">S-adenosyl-L-methionine</keyword>
<dbReference type="SUPFAM" id="SSF53335">
    <property type="entry name" value="S-adenosyl-L-methionine-dependent methyltransferases"/>
    <property type="match status" value="1"/>
</dbReference>
<evidence type="ECO:0000256" key="1">
    <source>
        <dbReference type="ARBA" id="ARBA00022603"/>
    </source>
</evidence>
<comment type="function">
    <text evidence="5">Methylates the class 1 translation termination release factors RF1/PrfA and RF2/PrfB on the glutamine residue of the universally conserved GGQ motif.</text>
</comment>
<dbReference type="InterPro" id="IPR029063">
    <property type="entry name" value="SAM-dependent_MTases_sf"/>
</dbReference>
<dbReference type="GO" id="GO:0102559">
    <property type="term" value="F:peptide chain release factor N(5)-glutamine methyltransferase activity"/>
    <property type="evidence" value="ECO:0007669"/>
    <property type="project" value="UniProtKB-EC"/>
</dbReference>
<dbReference type="CDD" id="cd02440">
    <property type="entry name" value="AdoMet_MTases"/>
    <property type="match status" value="1"/>
</dbReference>
<dbReference type="PANTHER" id="PTHR18895:SF74">
    <property type="entry name" value="MTRF1L RELEASE FACTOR GLUTAMINE METHYLTRANSFERASE"/>
    <property type="match status" value="1"/>
</dbReference>
<comment type="catalytic activity">
    <reaction evidence="4 5">
        <text>L-glutaminyl-[peptide chain release factor] + S-adenosyl-L-methionine = N(5)-methyl-L-glutaminyl-[peptide chain release factor] + S-adenosyl-L-homocysteine + H(+)</text>
        <dbReference type="Rhea" id="RHEA:42896"/>
        <dbReference type="Rhea" id="RHEA-COMP:10271"/>
        <dbReference type="Rhea" id="RHEA-COMP:10272"/>
        <dbReference type="ChEBI" id="CHEBI:15378"/>
        <dbReference type="ChEBI" id="CHEBI:30011"/>
        <dbReference type="ChEBI" id="CHEBI:57856"/>
        <dbReference type="ChEBI" id="CHEBI:59789"/>
        <dbReference type="ChEBI" id="CHEBI:61891"/>
        <dbReference type="EC" id="2.1.1.297"/>
    </reaction>
</comment>
<dbReference type="PROSITE" id="PS00092">
    <property type="entry name" value="N6_MTASE"/>
    <property type="match status" value="1"/>
</dbReference>
<proteinExistence type="inferred from homology"/>
<feature type="binding site" evidence="5">
    <location>
        <begin position="189"/>
        <end position="192"/>
    </location>
    <ligand>
        <name>substrate</name>
    </ligand>
</feature>